<evidence type="ECO:0000313" key="2">
    <source>
        <dbReference type="Proteomes" id="UP000830768"/>
    </source>
</evidence>
<evidence type="ECO:0000313" key="1">
    <source>
        <dbReference type="EMBL" id="UPK91984.1"/>
    </source>
</evidence>
<keyword evidence="2" id="KW-1185">Reference proteome</keyword>
<dbReference type="EMBL" id="CP090031">
    <property type="protein sequence ID" value="UPK91984.1"/>
    <property type="molecule type" value="Genomic_DNA"/>
</dbReference>
<gene>
    <name evidence="1" type="ORF">LCI18_002919</name>
</gene>
<reference evidence="1" key="1">
    <citation type="submission" date="2021-11" db="EMBL/GenBank/DDBJ databases">
        <title>Fusarium solani-melongenae Genome sequencing and assembly.</title>
        <authorList>
            <person name="Xie S."/>
            <person name="Huang L."/>
            <person name="Zhang X."/>
        </authorList>
    </citation>
    <scope>NUCLEOTIDE SEQUENCE</scope>
    <source>
        <strain evidence="1">CRI 24-3</strain>
    </source>
</reference>
<sequence length="749" mass="84382">MDAMLRSTPPTNDCWSSSSYFQNPSTPSLPVNERPQSSLNHSTQHSAAGTTPRPGTSRPPITIHSLQMFAPSRILFMSTACPPNEPSSLYSLVTDLVQGSQVGAQDRSAWSESDGLEYINNLAFKDDIEPLKVATQGKFYALSSFAAVMKYIQQHFSINFVPHSLRIQYRPSEDTMMIDISAIKSLEIMQNLRNPKSKDSLFGLMNHTTTPMGARMLRSSILQPPTRDDAYITPRYEALDELTTNEEMFREIRKALKLFHDTEKILTKLIVVPKNMPIQKVEEQINHVLMVKSFLEAVSELYIALEPATCDLLVKVRDLCHPELTNRGLDKIRHTIEADVTYTKSALDLWNQRSFAVKGGINGMLDVARQTYKEQTEEIHKYLDRLNETHGFGASLKYDNGRKYWFRLHAADFEGRPLPDEFINVVRKKDKIECQTLALIKLNVRLADAAHEVVLRSDNIIQTLITDLRQEVPHLFRLCESIALVDMVSSFGQLATTRDYVRPELDTAMALKGARHPVLDKTMDGGFVPNDYFASESYAFHIVTGCNMSGKSTYIRAVALLQIMAQIGSFVPAKYAAFPIIHSIFARVSLDDNIESNLSTFSVEMREMAFILRNIDDKSLAVIDELGRATSNRDGLAIAIAMSEALIQSKASVWFATHFGDLTRVFAQRPGVLNLHLAATTSTTDLRRKREASKRSSESSRLLARRNMILSLWAALKQARDSGTEEGLLEYLKQLQAEFVIRMEQLDSQ</sequence>
<accession>A0ACD3YSM5</accession>
<dbReference type="Proteomes" id="UP000830768">
    <property type="component" value="Chromosome 2"/>
</dbReference>
<proteinExistence type="predicted"/>
<organism evidence="1 2">
    <name type="scientific">Fusarium solani subsp. cucurbitae</name>
    <name type="common">Neocosmosporum cucurbitae</name>
    <dbReference type="NCBI Taxonomy" id="2747967"/>
    <lineage>
        <taxon>Eukaryota</taxon>
        <taxon>Fungi</taxon>
        <taxon>Dikarya</taxon>
        <taxon>Ascomycota</taxon>
        <taxon>Pezizomycotina</taxon>
        <taxon>Sordariomycetes</taxon>
        <taxon>Hypocreomycetidae</taxon>
        <taxon>Hypocreales</taxon>
        <taxon>Nectriaceae</taxon>
        <taxon>Fusarium</taxon>
        <taxon>Fusarium solani species complex</taxon>
    </lineage>
</organism>
<name>A0ACD3YSM5_FUSSC</name>
<protein>
    <submittedName>
        <fullName evidence="1">Uncharacterized protein</fullName>
    </submittedName>
</protein>